<evidence type="ECO:0000313" key="4">
    <source>
        <dbReference type="EMBL" id="SFZ74276.1"/>
    </source>
</evidence>
<dbReference type="RefSeq" id="WP_072427728.1">
    <property type="nucleotide sequence ID" value="NZ_FPKR01000004.1"/>
</dbReference>
<name>A0A1K2HBT4_9NEIS</name>
<evidence type="ECO:0000256" key="1">
    <source>
        <dbReference type="ARBA" id="ARBA00022729"/>
    </source>
</evidence>
<reference evidence="4 5" key="1">
    <citation type="submission" date="2016-11" db="EMBL/GenBank/DDBJ databases">
        <authorList>
            <person name="Jaros S."/>
            <person name="Januszkiewicz K."/>
            <person name="Wedrychowicz H."/>
        </authorList>
    </citation>
    <scope>NUCLEOTIDE SEQUENCE [LARGE SCALE GENOMIC DNA]</scope>
    <source>
        <strain evidence="4 5">DSM 18899</strain>
    </source>
</reference>
<accession>A0A1K2HBT4</accession>
<dbReference type="Proteomes" id="UP000186513">
    <property type="component" value="Unassembled WGS sequence"/>
</dbReference>
<gene>
    <name evidence="4" type="ORF">SAMN02745887_01193</name>
</gene>
<evidence type="ECO:0000313" key="5">
    <source>
        <dbReference type="Proteomes" id="UP000186513"/>
    </source>
</evidence>
<keyword evidence="5" id="KW-1185">Reference proteome</keyword>
<organism evidence="4 5">
    <name type="scientific">Chitinimonas taiwanensis DSM 18899</name>
    <dbReference type="NCBI Taxonomy" id="1121279"/>
    <lineage>
        <taxon>Bacteria</taxon>
        <taxon>Pseudomonadati</taxon>
        <taxon>Pseudomonadota</taxon>
        <taxon>Betaproteobacteria</taxon>
        <taxon>Neisseriales</taxon>
        <taxon>Chitinibacteraceae</taxon>
        <taxon>Chitinimonas</taxon>
    </lineage>
</organism>
<dbReference type="AlphaFoldDB" id="A0A1K2HBT4"/>
<sequence length="269" mass="30557">MLLRQPLLLIACLAGLWHGGVHAQQPVLAYCKELVASGNSEYPPFLWRDPHDEGRLIGANAELMQELAQEIGIPIRVNYVGPWGRVQEEARLGRIDLIAGAFFTLPRLEYMDYVYPAIRNTRTVIWTRDNSKFTYRKWSDLRPLRGITVINNSFGEAFDRYAKRNLSIHAVPSVESALRMLTLARGDYVIYEEAPGQAYAAKLGLKGIHPSQTAISNEDLLLTISHKSPCNTGEVRGRLARAMHKLTETGRMDALLVQYIQRWRDQNER</sequence>
<dbReference type="EMBL" id="FPKR01000004">
    <property type="protein sequence ID" value="SFZ74276.1"/>
    <property type="molecule type" value="Genomic_DNA"/>
</dbReference>
<keyword evidence="1 2" id="KW-0732">Signal</keyword>
<protein>
    <submittedName>
        <fullName evidence="4">Polar amino acid transport system substrate-binding protein</fullName>
    </submittedName>
</protein>
<feature type="signal peptide" evidence="2">
    <location>
        <begin position="1"/>
        <end position="23"/>
    </location>
</feature>
<feature type="chain" id="PRO_5009678446" evidence="2">
    <location>
        <begin position="24"/>
        <end position="269"/>
    </location>
</feature>
<dbReference type="PANTHER" id="PTHR35936">
    <property type="entry name" value="MEMBRANE-BOUND LYTIC MUREIN TRANSGLYCOSYLASE F"/>
    <property type="match status" value="1"/>
</dbReference>
<dbReference type="SMART" id="SM00062">
    <property type="entry name" value="PBPb"/>
    <property type="match status" value="1"/>
</dbReference>
<dbReference type="Pfam" id="PF00497">
    <property type="entry name" value="SBP_bac_3"/>
    <property type="match status" value="1"/>
</dbReference>
<dbReference type="InterPro" id="IPR001638">
    <property type="entry name" value="Solute-binding_3/MltF_N"/>
</dbReference>
<dbReference type="Gene3D" id="3.40.190.10">
    <property type="entry name" value="Periplasmic binding protein-like II"/>
    <property type="match status" value="2"/>
</dbReference>
<dbReference type="STRING" id="1121279.SAMN02745887_01193"/>
<proteinExistence type="predicted"/>
<dbReference type="SUPFAM" id="SSF53850">
    <property type="entry name" value="Periplasmic binding protein-like II"/>
    <property type="match status" value="1"/>
</dbReference>
<evidence type="ECO:0000259" key="3">
    <source>
        <dbReference type="SMART" id="SM00062"/>
    </source>
</evidence>
<feature type="domain" description="Solute-binding protein family 3/N-terminal" evidence="3">
    <location>
        <begin position="33"/>
        <end position="267"/>
    </location>
</feature>
<dbReference type="PANTHER" id="PTHR35936:SF6">
    <property type="entry name" value="AMINO ACID ABC TRANSPORTER SUBSTRATE-BINDING PAAT FAMILY PROTEIN"/>
    <property type="match status" value="1"/>
</dbReference>
<dbReference type="OrthoDB" id="7677520at2"/>
<evidence type="ECO:0000256" key="2">
    <source>
        <dbReference type="SAM" id="SignalP"/>
    </source>
</evidence>